<dbReference type="Gene3D" id="3.40.50.720">
    <property type="entry name" value="NAD(P)-binding Rossmann-like Domain"/>
    <property type="match status" value="1"/>
</dbReference>
<feature type="domain" description="Enoyl reductase (ER)" evidence="3">
    <location>
        <begin position="15"/>
        <end position="309"/>
    </location>
</feature>
<dbReference type="InterPro" id="IPR020843">
    <property type="entry name" value="ER"/>
</dbReference>
<dbReference type="SMART" id="SM00829">
    <property type="entry name" value="PKS_ER"/>
    <property type="match status" value="1"/>
</dbReference>
<evidence type="ECO:0000256" key="1">
    <source>
        <dbReference type="ARBA" id="ARBA00022857"/>
    </source>
</evidence>
<evidence type="ECO:0000259" key="3">
    <source>
        <dbReference type="SMART" id="SM00829"/>
    </source>
</evidence>
<accession>A0ABS7PJR2</accession>
<dbReference type="EMBL" id="JAINVV010000003">
    <property type="protein sequence ID" value="MBY8821531.1"/>
    <property type="molecule type" value="Genomic_DNA"/>
</dbReference>
<keyword evidence="5" id="KW-1185">Reference proteome</keyword>
<dbReference type="Proteomes" id="UP000706039">
    <property type="component" value="Unassembled WGS sequence"/>
</dbReference>
<reference evidence="4 5" key="1">
    <citation type="submission" date="2021-08" db="EMBL/GenBank/DDBJ databases">
        <authorList>
            <person name="Tuo L."/>
        </authorList>
    </citation>
    <scope>NUCLEOTIDE SEQUENCE [LARGE SCALE GENOMIC DNA]</scope>
    <source>
        <strain evidence="4 5">JCM 31229</strain>
    </source>
</reference>
<dbReference type="Gene3D" id="3.90.180.10">
    <property type="entry name" value="Medium-chain alcohol dehydrogenases, catalytic domain"/>
    <property type="match status" value="1"/>
</dbReference>
<evidence type="ECO:0000313" key="5">
    <source>
        <dbReference type="Proteomes" id="UP000706039"/>
    </source>
</evidence>
<proteinExistence type="predicted"/>
<dbReference type="PANTHER" id="PTHR48106:SF18">
    <property type="entry name" value="QUINONE OXIDOREDUCTASE PIG3"/>
    <property type="match status" value="1"/>
</dbReference>
<keyword evidence="2" id="KW-0560">Oxidoreductase</keyword>
<gene>
    <name evidence="4" type="ORF">K7G82_04460</name>
</gene>
<sequence length="378" mass="40030">MLHGLELRSLVSAGGELRLHLRTMPVPPPADDEITVRIEASPVNPSDLGTLLGPVDLASLTRHGDGETAYVTGMIAPEHRGRLAGRFGEELRVGNEAAGIVVEAGGAMRAMIGKRVAMFGGAMYAEYRTINARDCLVLPPGTDPAKGAAAFVNPLTALGMVEVMRSEGHHALLHTAAASNLGQMLNRLCIRDNIPLVNVVRSAPQAALLRDAGAAFVCDSSAPDFEEILVAALAETGATLAFDAVGGGGLAGRILSSMEKALDRRAGSYSRYGSAVHKQVYIYGSLDPGPTIIDRKAGMAWGIGGWLVLPFLERIGPERAARLRERVIADLGTIFRTRYAREISLAELLTPETLRACARNGTGAKMLVNPARRPSETA</sequence>
<protein>
    <submittedName>
        <fullName evidence="4">NADH oxidase</fullName>
    </submittedName>
</protein>
<dbReference type="SUPFAM" id="SSF50129">
    <property type="entry name" value="GroES-like"/>
    <property type="match status" value="1"/>
</dbReference>
<organism evidence="4 5">
    <name type="scientific">Sphingomonas colocasiae</name>
    <dbReference type="NCBI Taxonomy" id="1848973"/>
    <lineage>
        <taxon>Bacteria</taxon>
        <taxon>Pseudomonadati</taxon>
        <taxon>Pseudomonadota</taxon>
        <taxon>Alphaproteobacteria</taxon>
        <taxon>Sphingomonadales</taxon>
        <taxon>Sphingomonadaceae</taxon>
        <taxon>Sphingomonas</taxon>
    </lineage>
</organism>
<dbReference type="PANTHER" id="PTHR48106">
    <property type="entry name" value="QUINONE OXIDOREDUCTASE PIG3-RELATED"/>
    <property type="match status" value="1"/>
</dbReference>
<evidence type="ECO:0000256" key="2">
    <source>
        <dbReference type="ARBA" id="ARBA00023002"/>
    </source>
</evidence>
<dbReference type="SUPFAM" id="SSF51735">
    <property type="entry name" value="NAD(P)-binding Rossmann-fold domains"/>
    <property type="match status" value="1"/>
</dbReference>
<dbReference type="InterPro" id="IPR036291">
    <property type="entry name" value="NAD(P)-bd_dom_sf"/>
</dbReference>
<evidence type="ECO:0000313" key="4">
    <source>
        <dbReference type="EMBL" id="MBY8821531.1"/>
    </source>
</evidence>
<comment type="caution">
    <text evidence="4">The sequence shown here is derived from an EMBL/GenBank/DDBJ whole genome shotgun (WGS) entry which is preliminary data.</text>
</comment>
<keyword evidence="1" id="KW-0521">NADP</keyword>
<name>A0ABS7PJR2_9SPHN</name>
<dbReference type="InterPro" id="IPR011032">
    <property type="entry name" value="GroES-like_sf"/>
</dbReference>